<gene>
    <name evidence="1" type="ORF">JZ751_008300</name>
</gene>
<proteinExistence type="predicted"/>
<comment type="caution">
    <text evidence="1">The sequence shown here is derived from an EMBL/GenBank/DDBJ whole genome shotgun (WGS) entry which is preliminary data.</text>
</comment>
<dbReference type="EMBL" id="JAFBMS010000154">
    <property type="protein sequence ID" value="KAG9334318.1"/>
    <property type="molecule type" value="Genomic_DNA"/>
</dbReference>
<organism evidence="1 2">
    <name type="scientific">Albula glossodonta</name>
    <name type="common">roundjaw bonefish</name>
    <dbReference type="NCBI Taxonomy" id="121402"/>
    <lineage>
        <taxon>Eukaryota</taxon>
        <taxon>Metazoa</taxon>
        <taxon>Chordata</taxon>
        <taxon>Craniata</taxon>
        <taxon>Vertebrata</taxon>
        <taxon>Euteleostomi</taxon>
        <taxon>Actinopterygii</taxon>
        <taxon>Neopterygii</taxon>
        <taxon>Teleostei</taxon>
        <taxon>Albuliformes</taxon>
        <taxon>Albulidae</taxon>
        <taxon>Albula</taxon>
    </lineage>
</organism>
<dbReference type="Proteomes" id="UP000824540">
    <property type="component" value="Unassembled WGS sequence"/>
</dbReference>
<reference evidence="1" key="1">
    <citation type="thesis" date="2021" institute="BYU ScholarsArchive" country="Provo, UT, USA">
        <title>Applications of and Algorithms for Genome Assembly and Genomic Analyses with an Emphasis on Marine Teleosts.</title>
        <authorList>
            <person name="Pickett B.D."/>
        </authorList>
    </citation>
    <scope>NUCLEOTIDE SEQUENCE</scope>
    <source>
        <strain evidence="1">HI-2016</strain>
    </source>
</reference>
<dbReference type="OrthoDB" id="8955697at2759"/>
<evidence type="ECO:0000313" key="1">
    <source>
        <dbReference type="EMBL" id="KAG9334318.1"/>
    </source>
</evidence>
<dbReference type="AlphaFoldDB" id="A0A8T2N941"/>
<accession>A0A8T2N941</accession>
<protein>
    <submittedName>
        <fullName evidence="1">Uncharacterized protein</fullName>
    </submittedName>
</protein>
<name>A0A8T2N941_9TELE</name>
<keyword evidence="2" id="KW-1185">Reference proteome</keyword>
<evidence type="ECO:0000313" key="2">
    <source>
        <dbReference type="Proteomes" id="UP000824540"/>
    </source>
</evidence>
<sequence length="99" mass="10606">MDSVVKKSLAAPIKQFTCCVSAAKDSDSWSSQDANQLKAVGGKVALPRELAAMVRPEASSKDEGYSIFSTFQGFNLNLGMLTGSPKTQTPTDTEQCRVM</sequence>